<keyword evidence="2 3" id="KW-0067">ATP-binding</keyword>
<dbReference type="Pfam" id="PF00069">
    <property type="entry name" value="Pkinase"/>
    <property type="match status" value="1"/>
</dbReference>
<proteinExistence type="predicted"/>
<dbReference type="Proteomes" id="UP000321046">
    <property type="component" value="Unassembled WGS sequence"/>
</dbReference>
<evidence type="ECO:0000256" key="3">
    <source>
        <dbReference type="PROSITE-ProRule" id="PRU10141"/>
    </source>
</evidence>
<dbReference type="OrthoDB" id="5476299at2"/>
<dbReference type="SUPFAM" id="SSF48452">
    <property type="entry name" value="TPR-like"/>
    <property type="match status" value="1"/>
</dbReference>
<dbReference type="SUPFAM" id="SSF52540">
    <property type="entry name" value="P-loop containing nucleoside triphosphate hydrolases"/>
    <property type="match status" value="1"/>
</dbReference>
<dbReference type="InterPro" id="IPR000719">
    <property type="entry name" value="Prot_kinase_dom"/>
</dbReference>
<dbReference type="GO" id="GO:0005737">
    <property type="term" value="C:cytoplasm"/>
    <property type="evidence" value="ECO:0007669"/>
    <property type="project" value="TreeGrafter"/>
</dbReference>
<sequence>MAIENKQRARKRKSRSVSATKVFAGRYAYKKPLGRGAGGSVYLAEDLREGEREVALKVLSADAYNSVQGKMLRREFEILSKLSHPNLVRVFDYGSLPDGGVYLAEEYIDGFSLQDARALLEPAALIDITLQLLQGLSYLHAMGMIHRDIKPANVMLLWLDDASALPMAKLVDFGLSSMDPKRDTLRGGTRSYMAPEVIRGEKGEQRSDLYSLGVTLYYALCGVLPFGPRSKEDPPPTEEDFRPPEPHRLNAEVPLELSRFTMALLRQLPDVDYADAGEALQALAQDTGVLEQWSAGRMANSLDVAATPVIRGYFERGILARRIDEDDLLLEWLSTNETEAMGQLYLIRGADGAGKSRLLHDVQASSKLGGHVVLESTCYEGMGPYALLTDLVTQTMELALSQDQLGLEPYRPALQARQLMTSLGILTAGERVQPYVEQAWMRAALEEAVGLLKPQQLVFFIDELHLADEASLEVLEDWFRAVKVRNRPDIVAALTEGDVCARLQKGQGVQLLPIEGVVRDDVSDFFGEQLALRGLSEEWIEDVNRAARGRPAYVEELCRYLIDAGLLRRESASRWEARLGEVEARGVPASLRESLRRRVTAVGAAGRECLELLSLMERPLLWESVRKLLVAGGASAAEAERTLQTVLWRNLVEIDLLAGGRFVRLIHDELGEAVSDMISPEWRRALHRRIGQQLTKDWRRGAARAAEAAHHLAAGGNLDLAAHYFIMAAEEERADGDIARAFALFQRADEALTDGPERALVSLHLANLAMAHFDATGARSWLKRAEELSRSCPSRWLRWQVLFRGAELMLYVGDMAQAERWRARIDEEGVSEFGVVDLLALDARLLLGRGKLELAGEMLQRCVERAADGVVLYRQASALGSLAHVQILCGQSALGLKSYQQAIETADRLGEEGLRSEVRTGYGADLRRIGSPVESRDALLEALDLALQAERAWVVIEALFQLAWTLATLGNRSDARRRASEAYRLAQELGHRASEEKIALFLGGLVLRSRAEQEIGAEQLERVALAFDAREDYRVERAELLMATGDLMIELQLADVGARLLQRGRNQAFRMGAHGLLPRL</sequence>
<reference evidence="6 7" key="1">
    <citation type="submission" date="2019-08" db="EMBL/GenBank/DDBJ databases">
        <title>Bradymonadales sp. TMQ2.</title>
        <authorList>
            <person name="Liang Q."/>
        </authorList>
    </citation>
    <scope>NUCLEOTIDE SEQUENCE [LARGE SCALE GENOMIC DNA]</scope>
    <source>
        <strain evidence="6 7">TMQ2</strain>
    </source>
</reference>
<dbReference type="Pfam" id="PF13191">
    <property type="entry name" value="AAA_16"/>
    <property type="match status" value="1"/>
</dbReference>
<dbReference type="InterPro" id="IPR011009">
    <property type="entry name" value="Kinase-like_dom_sf"/>
</dbReference>
<dbReference type="InterPro" id="IPR027417">
    <property type="entry name" value="P-loop_NTPase"/>
</dbReference>
<dbReference type="PROSITE" id="PS00108">
    <property type="entry name" value="PROTEIN_KINASE_ST"/>
    <property type="match status" value="1"/>
</dbReference>
<gene>
    <name evidence="6" type="ORF">FRC96_20995</name>
</gene>
<dbReference type="InterPro" id="IPR045269">
    <property type="entry name" value="Atg1-like"/>
</dbReference>
<feature type="binding site" evidence="3">
    <location>
        <position position="57"/>
    </location>
    <ligand>
        <name>ATP</name>
        <dbReference type="ChEBI" id="CHEBI:30616"/>
    </ligand>
</feature>
<dbReference type="CDD" id="cd14014">
    <property type="entry name" value="STKc_PknB_like"/>
    <property type="match status" value="1"/>
</dbReference>
<feature type="region of interest" description="Disordered" evidence="4">
    <location>
        <begin position="228"/>
        <end position="247"/>
    </location>
</feature>
<evidence type="ECO:0000259" key="5">
    <source>
        <dbReference type="PROSITE" id="PS50011"/>
    </source>
</evidence>
<feature type="compositionally biased region" description="Basic and acidic residues" evidence="4">
    <location>
        <begin position="229"/>
        <end position="247"/>
    </location>
</feature>
<evidence type="ECO:0000256" key="4">
    <source>
        <dbReference type="SAM" id="MobiDB-lite"/>
    </source>
</evidence>
<evidence type="ECO:0000313" key="7">
    <source>
        <dbReference type="Proteomes" id="UP000321046"/>
    </source>
</evidence>
<protein>
    <submittedName>
        <fullName evidence="6">Protein kinase</fullName>
    </submittedName>
</protein>
<dbReference type="PANTHER" id="PTHR24348">
    <property type="entry name" value="SERINE/THREONINE-PROTEIN KINASE UNC-51-RELATED"/>
    <property type="match status" value="1"/>
</dbReference>
<feature type="domain" description="Protein kinase" evidence="5">
    <location>
        <begin position="27"/>
        <end position="290"/>
    </location>
</feature>
<dbReference type="PANTHER" id="PTHR24348:SF68">
    <property type="entry name" value="SERINE_THREONINE-PROTEIN KINASE ATG1C"/>
    <property type="match status" value="1"/>
</dbReference>
<evidence type="ECO:0000256" key="1">
    <source>
        <dbReference type="ARBA" id="ARBA00022741"/>
    </source>
</evidence>
<dbReference type="InterPro" id="IPR011990">
    <property type="entry name" value="TPR-like_helical_dom_sf"/>
</dbReference>
<dbReference type="PROSITE" id="PS00107">
    <property type="entry name" value="PROTEIN_KINASE_ATP"/>
    <property type="match status" value="1"/>
</dbReference>
<evidence type="ECO:0000313" key="6">
    <source>
        <dbReference type="EMBL" id="TXD31642.1"/>
    </source>
</evidence>
<dbReference type="PROSITE" id="PS50011">
    <property type="entry name" value="PROTEIN_KINASE_DOM"/>
    <property type="match status" value="1"/>
</dbReference>
<dbReference type="SUPFAM" id="SSF56112">
    <property type="entry name" value="Protein kinase-like (PK-like)"/>
    <property type="match status" value="1"/>
</dbReference>
<dbReference type="GO" id="GO:0005524">
    <property type="term" value="F:ATP binding"/>
    <property type="evidence" value="ECO:0007669"/>
    <property type="project" value="UniProtKB-UniRule"/>
</dbReference>
<keyword evidence="1 3" id="KW-0547">Nucleotide-binding</keyword>
<dbReference type="InterPro" id="IPR041664">
    <property type="entry name" value="AAA_16"/>
</dbReference>
<dbReference type="InterPro" id="IPR008271">
    <property type="entry name" value="Ser/Thr_kinase_AS"/>
</dbReference>
<accession>A0A5C6WTR4</accession>
<dbReference type="Gene3D" id="1.10.510.10">
    <property type="entry name" value="Transferase(Phosphotransferase) domain 1"/>
    <property type="match status" value="1"/>
</dbReference>
<dbReference type="InterPro" id="IPR017441">
    <property type="entry name" value="Protein_kinase_ATP_BS"/>
</dbReference>
<dbReference type="EMBL" id="VOSL01000147">
    <property type="protein sequence ID" value="TXD31642.1"/>
    <property type="molecule type" value="Genomic_DNA"/>
</dbReference>
<organism evidence="6 7">
    <name type="scientific">Lujinxingia vulgaris</name>
    <dbReference type="NCBI Taxonomy" id="2600176"/>
    <lineage>
        <taxon>Bacteria</taxon>
        <taxon>Deltaproteobacteria</taxon>
        <taxon>Bradymonadales</taxon>
        <taxon>Lujinxingiaceae</taxon>
        <taxon>Lujinxingia</taxon>
    </lineage>
</organism>
<dbReference type="AlphaFoldDB" id="A0A5C6WTR4"/>
<keyword evidence="6" id="KW-0418">Kinase</keyword>
<dbReference type="SMART" id="SM00220">
    <property type="entry name" value="S_TKc"/>
    <property type="match status" value="1"/>
</dbReference>
<dbReference type="Gene3D" id="3.30.200.20">
    <property type="entry name" value="Phosphorylase Kinase, domain 1"/>
    <property type="match status" value="1"/>
</dbReference>
<comment type="caution">
    <text evidence="6">The sequence shown here is derived from an EMBL/GenBank/DDBJ whole genome shotgun (WGS) entry which is preliminary data.</text>
</comment>
<name>A0A5C6WTR4_9DELT</name>
<dbReference type="GO" id="GO:0004674">
    <property type="term" value="F:protein serine/threonine kinase activity"/>
    <property type="evidence" value="ECO:0007669"/>
    <property type="project" value="InterPro"/>
</dbReference>
<evidence type="ECO:0000256" key="2">
    <source>
        <dbReference type="ARBA" id="ARBA00022840"/>
    </source>
</evidence>
<dbReference type="Gene3D" id="1.25.40.10">
    <property type="entry name" value="Tetratricopeptide repeat domain"/>
    <property type="match status" value="1"/>
</dbReference>
<keyword evidence="6" id="KW-0808">Transferase</keyword>